<dbReference type="Proteomes" id="UP001498398">
    <property type="component" value="Unassembled WGS sequence"/>
</dbReference>
<dbReference type="PANTHER" id="PTHR47667">
    <property type="entry name" value="REGULATOR OF TY1 TRANSPOSITION PROTEIN 107"/>
    <property type="match status" value="1"/>
</dbReference>
<feature type="compositionally biased region" description="Acidic residues" evidence="1">
    <location>
        <begin position="753"/>
        <end position="765"/>
    </location>
</feature>
<dbReference type="SMART" id="SM00292">
    <property type="entry name" value="BRCT"/>
    <property type="match status" value="4"/>
</dbReference>
<dbReference type="CDD" id="cd18432">
    <property type="entry name" value="BRCT_PAXIP1_rpt6_like"/>
    <property type="match status" value="1"/>
</dbReference>
<dbReference type="EMBL" id="JBANRG010000001">
    <property type="protein sequence ID" value="KAK7472712.1"/>
    <property type="molecule type" value="Genomic_DNA"/>
</dbReference>
<dbReference type="InterPro" id="IPR001357">
    <property type="entry name" value="BRCT_dom"/>
</dbReference>
<dbReference type="Gene3D" id="3.40.50.10190">
    <property type="entry name" value="BRCT domain"/>
    <property type="match status" value="4"/>
</dbReference>
<feature type="domain" description="BRCT" evidence="2">
    <location>
        <begin position="247"/>
        <end position="322"/>
    </location>
</feature>
<dbReference type="InterPro" id="IPR053036">
    <property type="entry name" value="CellCycle_DNARepair_Reg"/>
</dbReference>
<feature type="compositionally biased region" description="Polar residues" evidence="1">
    <location>
        <begin position="587"/>
        <end position="610"/>
    </location>
</feature>
<dbReference type="Pfam" id="PF16770">
    <property type="entry name" value="RTT107_BRCT_5"/>
    <property type="match status" value="1"/>
</dbReference>
<sequence length="990" mass="109096">MYSPDPAMIFSGVVGCATDMQESDVEIISAGITALGGQWRSALSKDVTHLFATTPGSGKYESALTHKEQNAIKIVLPHWFDDSVRLGLRNLETEAYEWPNPSTLKAPTTQGKRTRKVDPDKEALYKSSTIDISKGVPEPFQRDIFSGRHILLSSTLELGERREAVEAGIERTGGLIIEFDTEDTTDEAEKVDECDIFVTKYRSGKAYFKAVKSGKTIGTLAWLFHVQSIGVLTRPLDQLLHYPIPKKPIEDFSNHEITISNYTGEAREYLKKLIVTMGAVFTPSMSSRNTALIAAYNDGQKANKAVAWSIPVVNHLWLEDCFVKWKNLTIGQEKYLDFSSGADFSIYLGNRSVGSKVEDLDEIIRQELEEEEERQAARPVIGTQHSAKDAKEVAQLIQADDEEDDAAMDIDDRLPESYHSPMTSTRKSPKKSKKPAAASSLSKKTSRKQDVPEVASSSPRRNPRSSKTDAPKAMDVDSPLSDQDEDEAQPEPRAKGKTKAKKEKQTSRKKSNTGLWTVPEPSRGGPIKTRGQPRESTDEEGPASGKEESRAAPSPGKKIVRKPTVEIITSPKTSPKRTVSVVLPEKSTATPSKPSGTLSSPHKSSLSTRNDSIHVASHERRRPSTSIRAGPSTNPIDSSPMSVVSASAVSRTSKRAAATRASQRLHDEIMPDVLNYQQEQKRKGKGRESSSFDAKKRRSSSTTLEPEDKEEKGMSKSLNIGKSKVKQDEQNARNPKTAGDKGAPRKRKSAGEATEESETGEMEDEATARPSKKRKTANDKKAGSGSRTVKLMTTQVKLSNEDVEVLKELGVKMTVKSSECTHLAAPQLVRTEKFLCALANAPYIVTPDWIHDSISAQKLLSEDDYLLKDDANEKKYGFRLADALARAKQKQGTLFKGKRFYVTGKVEVSIPLLRKVVEACGGQVLSQAPTARILENEKGSRFVISCPKDASIWRPIADSHPIYTSELILMGALKQHVEWDNDEYKVAGSF</sequence>
<dbReference type="CDD" id="cd18436">
    <property type="entry name" value="BRCT_BRC1_like_rpt2"/>
    <property type="match status" value="1"/>
</dbReference>
<dbReference type="PANTHER" id="PTHR47667:SF1">
    <property type="entry name" value="REGULATOR OF TY1 TRANSPOSITION PROTEIN 107"/>
    <property type="match status" value="1"/>
</dbReference>
<proteinExistence type="predicted"/>
<feature type="compositionally biased region" description="Polar residues" evidence="1">
    <location>
        <begin position="624"/>
        <end position="641"/>
    </location>
</feature>
<feature type="domain" description="BRCT" evidence="2">
    <location>
        <begin position="804"/>
        <end position="867"/>
    </location>
</feature>
<feature type="compositionally biased region" description="Basic residues" evidence="1">
    <location>
        <begin position="495"/>
        <end position="511"/>
    </location>
</feature>
<comment type="caution">
    <text evidence="3">The sequence shown here is derived from an EMBL/GenBank/DDBJ whole genome shotgun (WGS) entry which is preliminary data.</text>
</comment>
<feature type="compositionally biased region" description="Basic and acidic residues" evidence="1">
    <location>
        <begin position="466"/>
        <end position="475"/>
    </location>
</feature>
<gene>
    <name evidence="3" type="primary">ESC4</name>
    <name evidence="3" type="ORF">VKT23_000823</name>
</gene>
<name>A0ABR1K933_9AGAR</name>
<reference evidence="3 4" key="1">
    <citation type="submission" date="2024-01" db="EMBL/GenBank/DDBJ databases">
        <title>A draft genome for the cacao thread blight pathogen Marasmiellus scandens.</title>
        <authorList>
            <person name="Baruah I.K."/>
            <person name="Leung J."/>
            <person name="Bukari Y."/>
            <person name="Amoako-Attah I."/>
            <person name="Meinhardt L.W."/>
            <person name="Bailey B.A."/>
            <person name="Cohen S.P."/>
        </authorList>
    </citation>
    <scope>NUCLEOTIDE SEQUENCE [LARGE SCALE GENOMIC DNA]</scope>
    <source>
        <strain evidence="3 4">GH-19</strain>
    </source>
</reference>
<feature type="domain" description="BRCT" evidence="2">
    <location>
        <begin position="5"/>
        <end position="85"/>
    </location>
</feature>
<protein>
    <submittedName>
        <fullName evidence="3">Regulator of Ty1 Transposition</fullName>
    </submittedName>
</protein>
<keyword evidence="4" id="KW-1185">Reference proteome</keyword>
<organism evidence="3 4">
    <name type="scientific">Marasmiellus scandens</name>
    <dbReference type="NCBI Taxonomy" id="2682957"/>
    <lineage>
        <taxon>Eukaryota</taxon>
        <taxon>Fungi</taxon>
        <taxon>Dikarya</taxon>
        <taxon>Basidiomycota</taxon>
        <taxon>Agaricomycotina</taxon>
        <taxon>Agaricomycetes</taxon>
        <taxon>Agaricomycetidae</taxon>
        <taxon>Agaricales</taxon>
        <taxon>Marasmiineae</taxon>
        <taxon>Omphalotaceae</taxon>
        <taxon>Marasmiellus</taxon>
    </lineage>
</organism>
<feature type="region of interest" description="Disordered" evidence="1">
    <location>
        <begin position="370"/>
        <end position="389"/>
    </location>
</feature>
<dbReference type="InterPro" id="IPR036420">
    <property type="entry name" value="BRCT_dom_sf"/>
</dbReference>
<evidence type="ECO:0000313" key="3">
    <source>
        <dbReference type="EMBL" id="KAK7472712.1"/>
    </source>
</evidence>
<dbReference type="SUPFAM" id="SSF52113">
    <property type="entry name" value="BRCT domain"/>
    <property type="match status" value="3"/>
</dbReference>
<dbReference type="Pfam" id="PF12738">
    <property type="entry name" value="PTCB-BRCT"/>
    <property type="match status" value="2"/>
</dbReference>
<feature type="compositionally biased region" description="Low complexity" evidence="1">
    <location>
        <begin position="642"/>
        <end position="662"/>
    </location>
</feature>
<dbReference type="Pfam" id="PF16589">
    <property type="entry name" value="BRCT_2"/>
    <property type="match status" value="1"/>
</dbReference>
<dbReference type="PROSITE" id="PS50172">
    <property type="entry name" value="BRCT"/>
    <property type="match status" value="3"/>
</dbReference>
<evidence type="ECO:0000259" key="2">
    <source>
        <dbReference type="PROSITE" id="PS50172"/>
    </source>
</evidence>
<accession>A0ABR1K933</accession>
<evidence type="ECO:0000256" key="1">
    <source>
        <dbReference type="SAM" id="MobiDB-lite"/>
    </source>
</evidence>
<evidence type="ECO:0000313" key="4">
    <source>
        <dbReference type="Proteomes" id="UP001498398"/>
    </source>
</evidence>
<feature type="region of interest" description="Disordered" evidence="1">
    <location>
        <begin position="413"/>
        <end position="788"/>
    </location>
</feature>
<dbReference type="CDD" id="cd17743">
    <property type="entry name" value="BRCT_BRC1_like_rpt5"/>
    <property type="match status" value="1"/>
</dbReference>